<name>A0AAV3ZNC8_9GAST</name>
<accession>A0AAV3ZNC8</accession>
<dbReference type="Proteomes" id="UP000735302">
    <property type="component" value="Unassembled WGS sequence"/>
</dbReference>
<reference evidence="1 2" key="1">
    <citation type="journal article" date="2021" name="Elife">
        <title>Chloroplast acquisition without the gene transfer in kleptoplastic sea slugs, Plakobranchus ocellatus.</title>
        <authorList>
            <person name="Maeda T."/>
            <person name="Takahashi S."/>
            <person name="Yoshida T."/>
            <person name="Shimamura S."/>
            <person name="Takaki Y."/>
            <person name="Nagai Y."/>
            <person name="Toyoda A."/>
            <person name="Suzuki Y."/>
            <person name="Arimoto A."/>
            <person name="Ishii H."/>
            <person name="Satoh N."/>
            <person name="Nishiyama T."/>
            <person name="Hasebe M."/>
            <person name="Maruyama T."/>
            <person name="Minagawa J."/>
            <person name="Obokata J."/>
            <person name="Shigenobu S."/>
        </authorList>
    </citation>
    <scope>NUCLEOTIDE SEQUENCE [LARGE SCALE GENOMIC DNA]</scope>
</reference>
<dbReference type="AlphaFoldDB" id="A0AAV3ZNC8"/>
<evidence type="ECO:0000313" key="1">
    <source>
        <dbReference type="EMBL" id="GFN96808.1"/>
    </source>
</evidence>
<proteinExistence type="predicted"/>
<keyword evidence="2" id="KW-1185">Reference proteome</keyword>
<gene>
    <name evidence="1" type="ORF">PoB_002331400</name>
</gene>
<dbReference type="EMBL" id="BLXT01002707">
    <property type="protein sequence ID" value="GFN96808.1"/>
    <property type="molecule type" value="Genomic_DNA"/>
</dbReference>
<sequence length="91" mass="9953">MLKVNLDPIVQISPSSQDAGVGARTRDRKVHTTFGQIRYSPGLATELVITINDVRSTAKSIVFALMHSAQPNQPAYDCEDQLNNEGASFYS</sequence>
<evidence type="ECO:0000313" key="2">
    <source>
        <dbReference type="Proteomes" id="UP000735302"/>
    </source>
</evidence>
<organism evidence="1 2">
    <name type="scientific">Plakobranchus ocellatus</name>
    <dbReference type="NCBI Taxonomy" id="259542"/>
    <lineage>
        <taxon>Eukaryota</taxon>
        <taxon>Metazoa</taxon>
        <taxon>Spiralia</taxon>
        <taxon>Lophotrochozoa</taxon>
        <taxon>Mollusca</taxon>
        <taxon>Gastropoda</taxon>
        <taxon>Heterobranchia</taxon>
        <taxon>Euthyneura</taxon>
        <taxon>Panpulmonata</taxon>
        <taxon>Sacoglossa</taxon>
        <taxon>Placobranchoidea</taxon>
        <taxon>Plakobranchidae</taxon>
        <taxon>Plakobranchus</taxon>
    </lineage>
</organism>
<protein>
    <submittedName>
        <fullName evidence="1">Uncharacterized protein</fullName>
    </submittedName>
</protein>
<comment type="caution">
    <text evidence="1">The sequence shown here is derived from an EMBL/GenBank/DDBJ whole genome shotgun (WGS) entry which is preliminary data.</text>
</comment>